<dbReference type="SMART" id="SM00895">
    <property type="entry name" value="FCD"/>
    <property type="match status" value="1"/>
</dbReference>
<organism evidence="5 6">
    <name type="scientific">Leifsonella bigeumensis</name>
    <dbReference type="NCBI Taxonomy" id="433643"/>
    <lineage>
        <taxon>Bacteria</taxon>
        <taxon>Bacillati</taxon>
        <taxon>Actinomycetota</taxon>
        <taxon>Actinomycetes</taxon>
        <taxon>Micrococcales</taxon>
        <taxon>Microbacteriaceae</taxon>
        <taxon>Leifsonella</taxon>
    </lineage>
</organism>
<dbReference type="PRINTS" id="PR00035">
    <property type="entry name" value="HTHGNTR"/>
</dbReference>
<accession>A0ABP7FJL2</accession>
<proteinExistence type="predicted"/>
<dbReference type="SUPFAM" id="SSF48008">
    <property type="entry name" value="GntR ligand-binding domain-like"/>
    <property type="match status" value="1"/>
</dbReference>
<dbReference type="PANTHER" id="PTHR43537:SF49">
    <property type="entry name" value="TRANSCRIPTIONAL REGULATORY PROTEIN"/>
    <property type="match status" value="1"/>
</dbReference>
<dbReference type="InterPro" id="IPR036388">
    <property type="entry name" value="WH-like_DNA-bd_sf"/>
</dbReference>
<dbReference type="SMART" id="SM00345">
    <property type="entry name" value="HTH_GNTR"/>
    <property type="match status" value="1"/>
</dbReference>
<evidence type="ECO:0000259" key="4">
    <source>
        <dbReference type="PROSITE" id="PS50949"/>
    </source>
</evidence>
<dbReference type="EMBL" id="BAABAE010000003">
    <property type="protein sequence ID" value="GAA3739129.1"/>
    <property type="molecule type" value="Genomic_DNA"/>
</dbReference>
<dbReference type="InterPro" id="IPR036390">
    <property type="entry name" value="WH_DNA-bd_sf"/>
</dbReference>
<dbReference type="RefSeq" id="WP_344755000.1">
    <property type="nucleotide sequence ID" value="NZ_BAABAE010000003.1"/>
</dbReference>
<name>A0ABP7FJL2_9MICO</name>
<dbReference type="Gene3D" id="1.20.120.530">
    <property type="entry name" value="GntR ligand-binding domain-like"/>
    <property type="match status" value="1"/>
</dbReference>
<evidence type="ECO:0000256" key="1">
    <source>
        <dbReference type="ARBA" id="ARBA00023015"/>
    </source>
</evidence>
<keyword evidence="1" id="KW-0805">Transcription regulation</keyword>
<sequence length="220" mass="24500">MRASDQAFEALRGEILEWTLRPGTILTEVEQADRLKLSRTPIREAFARLTAEGLLVPLPGRGVVVSDLSRETIIELFELRVVLESEAARLVALRRDPAVFLALRDEFLVAPALLEHDDDRREYYALVERLDAAMDAALQSRFLLAAIRQLRPHLTRARRLARDDSARLIAAAGEHMTIVEAIVDGDSELAANATSIHLKKSLKNILNAVDTTTETVTTSR</sequence>
<protein>
    <submittedName>
        <fullName evidence="5">GntR family transcriptional regulator</fullName>
    </submittedName>
</protein>
<dbReference type="Pfam" id="PF07729">
    <property type="entry name" value="FCD"/>
    <property type="match status" value="1"/>
</dbReference>
<comment type="caution">
    <text evidence="5">The sequence shown here is derived from an EMBL/GenBank/DDBJ whole genome shotgun (WGS) entry which is preliminary data.</text>
</comment>
<feature type="domain" description="HTH gntR-type" evidence="4">
    <location>
        <begin position="1"/>
        <end position="68"/>
    </location>
</feature>
<dbReference type="InterPro" id="IPR011711">
    <property type="entry name" value="GntR_C"/>
</dbReference>
<evidence type="ECO:0000256" key="2">
    <source>
        <dbReference type="ARBA" id="ARBA00023125"/>
    </source>
</evidence>
<dbReference type="InterPro" id="IPR000524">
    <property type="entry name" value="Tscrpt_reg_HTH_GntR"/>
</dbReference>
<gene>
    <name evidence="5" type="ORF">GCM10022239_13340</name>
</gene>
<dbReference type="InterPro" id="IPR008920">
    <property type="entry name" value="TF_FadR/GntR_C"/>
</dbReference>
<dbReference type="PANTHER" id="PTHR43537">
    <property type="entry name" value="TRANSCRIPTIONAL REGULATOR, GNTR FAMILY"/>
    <property type="match status" value="1"/>
</dbReference>
<evidence type="ECO:0000256" key="3">
    <source>
        <dbReference type="ARBA" id="ARBA00023163"/>
    </source>
</evidence>
<evidence type="ECO:0000313" key="6">
    <source>
        <dbReference type="Proteomes" id="UP001501004"/>
    </source>
</evidence>
<dbReference type="Proteomes" id="UP001501004">
    <property type="component" value="Unassembled WGS sequence"/>
</dbReference>
<reference evidence="6" key="1">
    <citation type="journal article" date="2019" name="Int. J. Syst. Evol. Microbiol.">
        <title>The Global Catalogue of Microorganisms (GCM) 10K type strain sequencing project: providing services to taxonomists for standard genome sequencing and annotation.</title>
        <authorList>
            <consortium name="The Broad Institute Genomics Platform"/>
            <consortium name="The Broad Institute Genome Sequencing Center for Infectious Disease"/>
            <person name="Wu L."/>
            <person name="Ma J."/>
        </authorList>
    </citation>
    <scope>NUCLEOTIDE SEQUENCE [LARGE SCALE GENOMIC DNA]</scope>
    <source>
        <strain evidence="6">JCM 16949</strain>
    </source>
</reference>
<dbReference type="Gene3D" id="1.10.10.10">
    <property type="entry name" value="Winged helix-like DNA-binding domain superfamily/Winged helix DNA-binding domain"/>
    <property type="match status" value="1"/>
</dbReference>
<dbReference type="CDD" id="cd07377">
    <property type="entry name" value="WHTH_GntR"/>
    <property type="match status" value="1"/>
</dbReference>
<dbReference type="PROSITE" id="PS50949">
    <property type="entry name" value="HTH_GNTR"/>
    <property type="match status" value="1"/>
</dbReference>
<keyword evidence="2" id="KW-0238">DNA-binding</keyword>
<keyword evidence="3" id="KW-0804">Transcription</keyword>
<dbReference type="Pfam" id="PF00392">
    <property type="entry name" value="GntR"/>
    <property type="match status" value="1"/>
</dbReference>
<keyword evidence="6" id="KW-1185">Reference proteome</keyword>
<dbReference type="SUPFAM" id="SSF46785">
    <property type="entry name" value="Winged helix' DNA-binding domain"/>
    <property type="match status" value="1"/>
</dbReference>
<evidence type="ECO:0000313" key="5">
    <source>
        <dbReference type="EMBL" id="GAA3739129.1"/>
    </source>
</evidence>